<proteinExistence type="predicted"/>
<dbReference type="InterPro" id="IPR050374">
    <property type="entry name" value="RRT5_SRSF_SR"/>
</dbReference>
<protein>
    <recommendedName>
        <fullName evidence="5">RRM domain-containing protein</fullName>
    </recommendedName>
</protein>
<evidence type="ECO:0000256" key="1">
    <source>
        <dbReference type="ARBA" id="ARBA00022884"/>
    </source>
</evidence>
<sequence>MSQEEQQPVSIDNQAPENAGVLHSTAPVSQYTKDFKFPTRLYISNVSYKTTEEDLWELFKDFDAVYILVPTQTVKLSLKHHQKSFGIAYINFKTKDAATLAAEALDGTVLDGRPIRVKQFVPYRPSKSSKKGKKSEAVAETEAVKEEESPATSPEEREKEELPSAETEATEKETSPAVQDEDAIEKDPVSDEAESPKSSKPAREYSEDTVYIARLHHSVTDGDLREYFHVYGPTAVYIFKSYVRPKRFSFRNKHVSALVTLSAENGLSDALAQLKGTKLKGRNVKLDAAFKDKLEEVTNAARALEKQSQEIEEQAQQAALAAVGKPSTDAEALDEVDVAEQEAATPKVETKQVEQGEQGEQVEQVEQVNEQSPEPIAEDVQIEHSESVQEQY</sequence>
<evidence type="ECO:0000256" key="2">
    <source>
        <dbReference type="PROSITE-ProRule" id="PRU00176"/>
    </source>
</evidence>
<dbReference type="AlphaFoldDB" id="A0A9P8Q713"/>
<dbReference type="PROSITE" id="PS50102">
    <property type="entry name" value="RRM"/>
    <property type="match status" value="2"/>
</dbReference>
<dbReference type="GO" id="GO:1990904">
    <property type="term" value="C:ribonucleoprotein complex"/>
    <property type="evidence" value="ECO:0007669"/>
    <property type="project" value="TreeGrafter"/>
</dbReference>
<dbReference type="InterPro" id="IPR012677">
    <property type="entry name" value="Nucleotide-bd_a/b_plait_sf"/>
</dbReference>
<dbReference type="GO" id="GO:0005634">
    <property type="term" value="C:nucleus"/>
    <property type="evidence" value="ECO:0007669"/>
    <property type="project" value="TreeGrafter"/>
</dbReference>
<keyword evidence="1 2" id="KW-0694">RNA-binding</keyword>
<dbReference type="PANTHER" id="PTHR23003">
    <property type="entry name" value="RNA RECOGNITION MOTIF RRM DOMAIN CONTAINING PROTEIN"/>
    <property type="match status" value="1"/>
</dbReference>
<feature type="domain" description="RRM" evidence="5">
    <location>
        <begin position="208"/>
        <end position="291"/>
    </location>
</feature>
<comment type="caution">
    <text evidence="6">The sequence shown here is derived from an EMBL/GenBank/DDBJ whole genome shotgun (WGS) entry which is preliminary data.</text>
</comment>
<dbReference type="GO" id="GO:0005737">
    <property type="term" value="C:cytoplasm"/>
    <property type="evidence" value="ECO:0007669"/>
    <property type="project" value="TreeGrafter"/>
</dbReference>
<name>A0A9P8Q713_WICPI</name>
<evidence type="ECO:0000313" key="7">
    <source>
        <dbReference type="Proteomes" id="UP000774326"/>
    </source>
</evidence>
<dbReference type="SUPFAM" id="SSF54928">
    <property type="entry name" value="RNA-binding domain, RBD"/>
    <property type="match status" value="1"/>
</dbReference>
<feature type="domain" description="RRM" evidence="5">
    <location>
        <begin position="39"/>
        <end position="122"/>
    </location>
</feature>
<accession>A0A9P8Q713</accession>
<keyword evidence="3" id="KW-0175">Coiled coil</keyword>
<feature type="compositionally biased region" description="Basic and acidic residues" evidence="4">
    <location>
        <begin position="185"/>
        <end position="205"/>
    </location>
</feature>
<feature type="region of interest" description="Disordered" evidence="4">
    <location>
        <begin position="340"/>
        <end position="392"/>
    </location>
</feature>
<dbReference type="InterPro" id="IPR000504">
    <property type="entry name" value="RRM_dom"/>
</dbReference>
<dbReference type="Pfam" id="PF00076">
    <property type="entry name" value="RRM_1"/>
    <property type="match status" value="1"/>
</dbReference>
<reference evidence="6" key="2">
    <citation type="submission" date="2021-01" db="EMBL/GenBank/DDBJ databases">
        <authorList>
            <person name="Schikora-Tamarit M.A."/>
        </authorList>
    </citation>
    <scope>NUCLEOTIDE SEQUENCE</scope>
    <source>
        <strain evidence="6">CBS2887</strain>
    </source>
</reference>
<dbReference type="Gene3D" id="3.30.70.330">
    <property type="match status" value="2"/>
</dbReference>
<evidence type="ECO:0000259" key="5">
    <source>
        <dbReference type="PROSITE" id="PS50102"/>
    </source>
</evidence>
<gene>
    <name evidence="6" type="ORF">WICPIJ_003658</name>
</gene>
<reference evidence="6" key="1">
    <citation type="journal article" date="2021" name="Open Biol.">
        <title>Shared evolutionary footprints suggest mitochondrial oxidative damage underlies multiple complex I losses in fungi.</title>
        <authorList>
            <person name="Schikora-Tamarit M.A."/>
            <person name="Marcet-Houben M."/>
            <person name="Nosek J."/>
            <person name="Gabaldon T."/>
        </authorList>
    </citation>
    <scope>NUCLEOTIDE SEQUENCE</scope>
    <source>
        <strain evidence="6">CBS2887</strain>
    </source>
</reference>
<feature type="region of interest" description="Disordered" evidence="4">
    <location>
        <begin position="125"/>
        <end position="205"/>
    </location>
</feature>
<dbReference type="GO" id="GO:0003729">
    <property type="term" value="F:mRNA binding"/>
    <property type="evidence" value="ECO:0007669"/>
    <property type="project" value="TreeGrafter"/>
</dbReference>
<feature type="coiled-coil region" evidence="3">
    <location>
        <begin position="287"/>
        <end position="321"/>
    </location>
</feature>
<feature type="compositionally biased region" description="Basic and acidic residues" evidence="4">
    <location>
        <begin position="381"/>
        <end position="392"/>
    </location>
</feature>
<feature type="compositionally biased region" description="Basic and acidic residues" evidence="4">
    <location>
        <begin position="134"/>
        <end position="162"/>
    </location>
</feature>
<feature type="compositionally biased region" description="Low complexity" evidence="4">
    <location>
        <begin position="355"/>
        <end position="371"/>
    </location>
</feature>
<evidence type="ECO:0000313" key="6">
    <source>
        <dbReference type="EMBL" id="KAH3685373.1"/>
    </source>
</evidence>
<keyword evidence="7" id="KW-1185">Reference proteome</keyword>
<evidence type="ECO:0000256" key="3">
    <source>
        <dbReference type="SAM" id="Coils"/>
    </source>
</evidence>
<dbReference type="PANTHER" id="PTHR23003:SF54">
    <property type="entry name" value="REGULATOR OF RDNA TRANSCRIPTION PROTEIN 5"/>
    <property type="match status" value="1"/>
</dbReference>
<dbReference type="Proteomes" id="UP000774326">
    <property type="component" value="Unassembled WGS sequence"/>
</dbReference>
<dbReference type="InterPro" id="IPR035979">
    <property type="entry name" value="RBD_domain_sf"/>
</dbReference>
<dbReference type="SMART" id="SM00360">
    <property type="entry name" value="RRM"/>
    <property type="match status" value="2"/>
</dbReference>
<organism evidence="6 7">
    <name type="scientific">Wickerhamomyces pijperi</name>
    <name type="common">Yeast</name>
    <name type="synonym">Pichia pijperi</name>
    <dbReference type="NCBI Taxonomy" id="599730"/>
    <lineage>
        <taxon>Eukaryota</taxon>
        <taxon>Fungi</taxon>
        <taxon>Dikarya</taxon>
        <taxon>Ascomycota</taxon>
        <taxon>Saccharomycotina</taxon>
        <taxon>Saccharomycetes</taxon>
        <taxon>Phaffomycetales</taxon>
        <taxon>Wickerhamomycetaceae</taxon>
        <taxon>Wickerhamomyces</taxon>
    </lineage>
</organism>
<dbReference type="OrthoDB" id="439808at2759"/>
<evidence type="ECO:0000256" key="4">
    <source>
        <dbReference type="SAM" id="MobiDB-lite"/>
    </source>
</evidence>
<dbReference type="EMBL" id="JAEUBG010002048">
    <property type="protein sequence ID" value="KAH3685373.1"/>
    <property type="molecule type" value="Genomic_DNA"/>
</dbReference>